<keyword evidence="3" id="KW-1185">Reference proteome</keyword>
<comment type="caution">
    <text evidence="2">The sequence shown here is derived from an EMBL/GenBank/DDBJ whole genome shotgun (WGS) entry which is preliminary data.</text>
</comment>
<reference evidence="2 3" key="1">
    <citation type="submission" date="2018-06" db="EMBL/GenBank/DDBJ databases">
        <title>Genomic Encyclopedia of Type Strains, Phase IV (KMG-IV): sequencing the most valuable type-strain genomes for metagenomic binning, comparative biology and taxonomic classification.</title>
        <authorList>
            <person name="Goeker M."/>
        </authorList>
    </citation>
    <scope>NUCLEOTIDE SEQUENCE [LARGE SCALE GENOMIC DNA]</scope>
    <source>
        <strain evidence="2 3">DSM 24875</strain>
    </source>
</reference>
<dbReference type="Pfam" id="PF13524">
    <property type="entry name" value="Glyco_trans_1_2"/>
    <property type="match status" value="1"/>
</dbReference>
<evidence type="ECO:0000259" key="1">
    <source>
        <dbReference type="Pfam" id="PF13524"/>
    </source>
</evidence>
<dbReference type="GO" id="GO:0016740">
    <property type="term" value="F:transferase activity"/>
    <property type="evidence" value="ECO:0007669"/>
    <property type="project" value="UniProtKB-KW"/>
</dbReference>
<dbReference type="SUPFAM" id="SSF53756">
    <property type="entry name" value="UDP-Glycosyltransferase/glycogen phosphorylase"/>
    <property type="match status" value="1"/>
</dbReference>
<protein>
    <submittedName>
        <fullName evidence="2">Glycosyl transferase family 1</fullName>
    </submittedName>
</protein>
<keyword evidence="2" id="KW-0808">Transferase</keyword>
<dbReference type="Proteomes" id="UP000253529">
    <property type="component" value="Unassembled WGS sequence"/>
</dbReference>
<dbReference type="AlphaFoldDB" id="A0A366FRK7"/>
<dbReference type="OrthoDB" id="429264at2"/>
<dbReference type="InterPro" id="IPR055259">
    <property type="entry name" value="YkvP/CgeB_Glyco_trans-like"/>
</dbReference>
<evidence type="ECO:0000313" key="3">
    <source>
        <dbReference type="Proteomes" id="UP000253529"/>
    </source>
</evidence>
<evidence type="ECO:0000313" key="2">
    <source>
        <dbReference type="EMBL" id="RBP17197.1"/>
    </source>
</evidence>
<accession>A0A366FRK7</accession>
<dbReference type="EMBL" id="QNRK01000003">
    <property type="protein sequence ID" value="RBP17197.1"/>
    <property type="molecule type" value="Genomic_DNA"/>
</dbReference>
<name>A0A366FRK7_9HYPH</name>
<proteinExistence type="predicted"/>
<sequence>MELGLLSNSLLNPAVHWTTLAPPLFSAMREHFNARIIMPPPMSVRRLRDWRAVRAEVTKCDVLFWMQYAHRPEPAVHLAAALKPSARRAAFAFDAWKMQIDKIGYSAVLHGLDPCFVAYREAVEELRERFPRGRFEWLPFGIDTHSFRPRAEGKSIFAFWMGRRDEPLHQALLRYCEKRGLAYVYSDRGSYSADELGRIASSAEYFLVTPPHPERSGGYSPLVMRYMEGLAAGTRLLGVLPKSGEYERLLPLNAICQVAPDGSDLDARLEADERDPDRRRAVEAACAYVREHHSWKRRAEQIHQRLAFDTAFEFPTIERQGFNGELRREAPMGAA</sequence>
<feature type="domain" description="Spore protein YkvP/CgeB glycosyl transferase-like" evidence="1">
    <location>
        <begin position="184"/>
        <end position="303"/>
    </location>
</feature>
<organism evidence="2 3">
    <name type="scientific">Roseiarcus fermentans</name>
    <dbReference type="NCBI Taxonomy" id="1473586"/>
    <lineage>
        <taxon>Bacteria</taxon>
        <taxon>Pseudomonadati</taxon>
        <taxon>Pseudomonadota</taxon>
        <taxon>Alphaproteobacteria</taxon>
        <taxon>Hyphomicrobiales</taxon>
        <taxon>Roseiarcaceae</taxon>
        <taxon>Roseiarcus</taxon>
    </lineage>
</organism>
<gene>
    <name evidence="2" type="ORF">DFR50_10382</name>
</gene>